<evidence type="ECO:0000313" key="2">
    <source>
        <dbReference type="EMBL" id="PIN22113.1"/>
    </source>
</evidence>
<organism evidence="2 3">
    <name type="scientific">Handroanthus impetiginosus</name>
    <dbReference type="NCBI Taxonomy" id="429701"/>
    <lineage>
        <taxon>Eukaryota</taxon>
        <taxon>Viridiplantae</taxon>
        <taxon>Streptophyta</taxon>
        <taxon>Embryophyta</taxon>
        <taxon>Tracheophyta</taxon>
        <taxon>Spermatophyta</taxon>
        <taxon>Magnoliopsida</taxon>
        <taxon>eudicotyledons</taxon>
        <taxon>Gunneridae</taxon>
        <taxon>Pentapetalae</taxon>
        <taxon>asterids</taxon>
        <taxon>lamiids</taxon>
        <taxon>Lamiales</taxon>
        <taxon>Bignoniaceae</taxon>
        <taxon>Crescentiina</taxon>
        <taxon>Tabebuia alliance</taxon>
        <taxon>Handroanthus</taxon>
    </lineage>
</organism>
<proteinExistence type="predicted"/>
<keyword evidence="3" id="KW-1185">Reference proteome</keyword>
<gene>
    <name evidence="2" type="ORF">CDL12_05176</name>
</gene>
<dbReference type="Proteomes" id="UP000231279">
    <property type="component" value="Unassembled WGS sequence"/>
</dbReference>
<protein>
    <submittedName>
        <fullName evidence="2">Uncharacterized protein</fullName>
    </submittedName>
</protein>
<evidence type="ECO:0000313" key="3">
    <source>
        <dbReference type="Proteomes" id="UP000231279"/>
    </source>
</evidence>
<sequence length="81" mass="9541">MIGIEIHKDDKSFFSNNVKRLITYSIKQPRYILSKEKNLATSTRTFKLCYTGETNGLENSFNTPSLKRRRKRGEKIHTYLN</sequence>
<evidence type="ECO:0000256" key="1">
    <source>
        <dbReference type="SAM" id="MobiDB-lite"/>
    </source>
</evidence>
<reference evidence="3" key="1">
    <citation type="journal article" date="2018" name="Gigascience">
        <title>Genome assembly of the Pink Ipe (Handroanthus impetiginosus, Bignoniaceae), a highly valued, ecologically keystone Neotropical timber forest tree.</title>
        <authorList>
            <person name="Silva-Junior O.B."/>
            <person name="Grattapaglia D."/>
            <person name="Novaes E."/>
            <person name="Collevatti R.G."/>
        </authorList>
    </citation>
    <scope>NUCLEOTIDE SEQUENCE [LARGE SCALE GENOMIC DNA]</scope>
    <source>
        <strain evidence="3">cv. UFG-1</strain>
    </source>
</reference>
<accession>A0A2G9HX99</accession>
<dbReference type="EMBL" id="NKXS01000824">
    <property type="protein sequence ID" value="PIN22113.1"/>
    <property type="molecule type" value="Genomic_DNA"/>
</dbReference>
<feature type="region of interest" description="Disordered" evidence="1">
    <location>
        <begin position="60"/>
        <end position="81"/>
    </location>
</feature>
<dbReference type="AlphaFoldDB" id="A0A2G9HX99"/>
<comment type="caution">
    <text evidence="2">The sequence shown here is derived from an EMBL/GenBank/DDBJ whole genome shotgun (WGS) entry which is preliminary data.</text>
</comment>
<name>A0A2G9HX99_9LAMI</name>